<gene>
    <name evidence="2" type="ORF">K505DRAFT_52568</name>
</gene>
<feature type="region of interest" description="Disordered" evidence="1">
    <location>
        <begin position="40"/>
        <end position="60"/>
    </location>
</feature>
<feature type="compositionally biased region" description="Polar residues" evidence="1">
    <location>
        <begin position="50"/>
        <end position="60"/>
    </location>
</feature>
<dbReference type="EMBL" id="MU001760">
    <property type="protein sequence ID" value="KAF2799658.1"/>
    <property type="molecule type" value="Genomic_DNA"/>
</dbReference>
<protein>
    <submittedName>
        <fullName evidence="2">Uncharacterized protein</fullName>
    </submittedName>
</protein>
<dbReference type="AlphaFoldDB" id="A0A6A6XTS5"/>
<evidence type="ECO:0000256" key="1">
    <source>
        <dbReference type="SAM" id="MobiDB-lite"/>
    </source>
</evidence>
<evidence type="ECO:0000313" key="2">
    <source>
        <dbReference type="EMBL" id="KAF2799658.1"/>
    </source>
</evidence>
<accession>A0A6A6XTS5</accession>
<dbReference type="Proteomes" id="UP000799757">
    <property type="component" value="Unassembled WGS sequence"/>
</dbReference>
<keyword evidence="3" id="KW-1185">Reference proteome</keyword>
<reference evidence="2" key="1">
    <citation type="journal article" date="2020" name="Stud. Mycol.">
        <title>101 Dothideomycetes genomes: a test case for predicting lifestyles and emergence of pathogens.</title>
        <authorList>
            <person name="Haridas S."/>
            <person name="Albert R."/>
            <person name="Binder M."/>
            <person name="Bloem J."/>
            <person name="Labutti K."/>
            <person name="Salamov A."/>
            <person name="Andreopoulos B."/>
            <person name="Baker S."/>
            <person name="Barry K."/>
            <person name="Bills G."/>
            <person name="Bluhm B."/>
            <person name="Cannon C."/>
            <person name="Castanera R."/>
            <person name="Culley D."/>
            <person name="Daum C."/>
            <person name="Ezra D."/>
            <person name="Gonzalez J."/>
            <person name="Henrissat B."/>
            <person name="Kuo A."/>
            <person name="Liang C."/>
            <person name="Lipzen A."/>
            <person name="Lutzoni F."/>
            <person name="Magnuson J."/>
            <person name="Mondo S."/>
            <person name="Nolan M."/>
            <person name="Ohm R."/>
            <person name="Pangilinan J."/>
            <person name="Park H.-J."/>
            <person name="Ramirez L."/>
            <person name="Alfaro M."/>
            <person name="Sun H."/>
            <person name="Tritt A."/>
            <person name="Yoshinaga Y."/>
            <person name="Zwiers L.-H."/>
            <person name="Turgeon B."/>
            <person name="Goodwin S."/>
            <person name="Spatafora J."/>
            <person name="Crous P."/>
            <person name="Grigoriev I."/>
        </authorList>
    </citation>
    <scope>NUCLEOTIDE SEQUENCE</scope>
    <source>
        <strain evidence="2">CBS 109.77</strain>
    </source>
</reference>
<sequence length="60" mass="6907">MEKVDCSYVHIRYLRSSCCVTTFVNPWILFIVRLKRCVGPNVHPKKPAKQPSQDASEAKM</sequence>
<proteinExistence type="predicted"/>
<organism evidence="2 3">
    <name type="scientific">Melanomma pulvis-pyrius CBS 109.77</name>
    <dbReference type="NCBI Taxonomy" id="1314802"/>
    <lineage>
        <taxon>Eukaryota</taxon>
        <taxon>Fungi</taxon>
        <taxon>Dikarya</taxon>
        <taxon>Ascomycota</taxon>
        <taxon>Pezizomycotina</taxon>
        <taxon>Dothideomycetes</taxon>
        <taxon>Pleosporomycetidae</taxon>
        <taxon>Pleosporales</taxon>
        <taxon>Melanommataceae</taxon>
        <taxon>Melanomma</taxon>
    </lineage>
</organism>
<name>A0A6A6XTS5_9PLEO</name>
<evidence type="ECO:0000313" key="3">
    <source>
        <dbReference type="Proteomes" id="UP000799757"/>
    </source>
</evidence>